<dbReference type="GO" id="GO:0050661">
    <property type="term" value="F:NADP binding"/>
    <property type="evidence" value="ECO:0007669"/>
    <property type="project" value="InterPro"/>
</dbReference>
<protein>
    <recommendedName>
        <fullName evidence="6">6-phosphogluconate dehydrogenase NADP-binding domain-containing protein</fullName>
    </recommendedName>
</protein>
<feature type="domain" description="6-phosphogluconate dehydrogenase NADP-binding" evidence="3">
    <location>
        <begin position="3"/>
        <end position="164"/>
    </location>
</feature>
<gene>
    <name evidence="5" type="ORF">METZ01_LOCUS773</name>
</gene>
<reference evidence="5" key="1">
    <citation type="submission" date="2018-05" db="EMBL/GenBank/DDBJ databases">
        <authorList>
            <person name="Lanie J.A."/>
            <person name="Ng W.-L."/>
            <person name="Kazmierczak K.M."/>
            <person name="Andrzejewski T.M."/>
            <person name="Davidsen T.M."/>
            <person name="Wayne K.J."/>
            <person name="Tettelin H."/>
            <person name="Glass J.I."/>
            <person name="Rusch D."/>
            <person name="Podicherti R."/>
            <person name="Tsui H.-C.T."/>
            <person name="Winkler M.E."/>
        </authorList>
    </citation>
    <scope>NUCLEOTIDE SEQUENCE</scope>
</reference>
<dbReference type="GO" id="GO:0016616">
    <property type="term" value="F:oxidoreductase activity, acting on the CH-OH group of donors, NAD or NADP as acceptor"/>
    <property type="evidence" value="ECO:0007669"/>
    <property type="project" value="TreeGrafter"/>
</dbReference>
<dbReference type="Gene3D" id="1.10.1040.10">
    <property type="entry name" value="N-(1-d-carboxylethyl)-l-norvaline Dehydrogenase, domain 2"/>
    <property type="match status" value="1"/>
</dbReference>
<dbReference type="Pfam" id="PF14833">
    <property type="entry name" value="NAD_binding_11"/>
    <property type="match status" value="1"/>
</dbReference>
<evidence type="ECO:0000256" key="2">
    <source>
        <dbReference type="ARBA" id="ARBA00023027"/>
    </source>
</evidence>
<keyword evidence="2" id="KW-0520">NAD</keyword>
<dbReference type="GO" id="GO:0051287">
    <property type="term" value="F:NAD binding"/>
    <property type="evidence" value="ECO:0007669"/>
    <property type="project" value="InterPro"/>
</dbReference>
<dbReference type="InterPro" id="IPR013328">
    <property type="entry name" value="6PGD_dom2"/>
</dbReference>
<sequence length="295" mass="32097">MKNIGFIGVGTMGFPMALNLIKNGHSLSFYDPFTNNKTIEALIEAGAKQEKTIADLCKSKDFLISMLPIGEDVKEVALGEGGIINQDNTDLIYIDMSTILPADSIDVSKQLQTINIQMFDAPVARLVNNAIDGTLLIMVGGSLQDFPKIEEILKCMGSDVVYCGAVGSGSKMKLINNYMSIVSNIVTAETLSLVHKSGIDQKLAIELMSTTAAGKGHMNFSYPKKVLINDVGPGFKNVLALKDLRLAIEHAESEGIELTSGKSVLNIYEKAMDTKYKDLDWTAMFNFVKESNNLD</sequence>
<name>A0A381N0A1_9ZZZZ</name>
<dbReference type="InterPro" id="IPR006115">
    <property type="entry name" value="6PGDH_NADP-bd"/>
</dbReference>
<dbReference type="InterPro" id="IPR008927">
    <property type="entry name" value="6-PGluconate_DH-like_C_sf"/>
</dbReference>
<dbReference type="SUPFAM" id="SSF51735">
    <property type="entry name" value="NAD(P)-binding Rossmann-fold domains"/>
    <property type="match status" value="1"/>
</dbReference>
<dbReference type="SUPFAM" id="SSF48179">
    <property type="entry name" value="6-phosphogluconate dehydrogenase C-terminal domain-like"/>
    <property type="match status" value="1"/>
</dbReference>
<proteinExistence type="predicted"/>
<dbReference type="PIRSF" id="PIRSF000103">
    <property type="entry name" value="HIBADH"/>
    <property type="match status" value="1"/>
</dbReference>
<dbReference type="EMBL" id="UINC01000043">
    <property type="protein sequence ID" value="SUZ47919.1"/>
    <property type="molecule type" value="Genomic_DNA"/>
</dbReference>
<accession>A0A381N0A1</accession>
<keyword evidence="1" id="KW-0560">Oxidoreductase</keyword>
<evidence type="ECO:0000256" key="1">
    <source>
        <dbReference type="ARBA" id="ARBA00023002"/>
    </source>
</evidence>
<evidence type="ECO:0008006" key="6">
    <source>
        <dbReference type="Google" id="ProtNLM"/>
    </source>
</evidence>
<dbReference type="AlphaFoldDB" id="A0A381N0A1"/>
<dbReference type="PANTHER" id="PTHR22981:SF7">
    <property type="entry name" value="3-HYDROXYISOBUTYRATE DEHYDROGENASE, MITOCHONDRIAL"/>
    <property type="match status" value="1"/>
</dbReference>
<dbReference type="Pfam" id="PF03446">
    <property type="entry name" value="NAD_binding_2"/>
    <property type="match status" value="1"/>
</dbReference>
<dbReference type="InterPro" id="IPR015815">
    <property type="entry name" value="HIBADH-related"/>
</dbReference>
<evidence type="ECO:0000313" key="5">
    <source>
        <dbReference type="EMBL" id="SUZ47919.1"/>
    </source>
</evidence>
<dbReference type="Gene3D" id="3.40.50.720">
    <property type="entry name" value="NAD(P)-binding Rossmann-like Domain"/>
    <property type="match status" value="1"/>
</dbReference>
<organism evidence="5">
    <name type="scientific">marine metagenome</name>
    <dbReference type="NCBI Taxonomy" id="408172"/>
    <lineage>
        <taxon>unclassified sequences</taxon>
        <taxon>metagenomes</taxon>
        <taxon>ecological metagenomes</taxon>
    </lineage>
</organism>
<feature type="domain" description="3-hydroxyisobutyrate dehydrogenase-like NAD-binding" evidence="4">
    <location>
        <begin position="167"/>
        <end position="286"/>
    </location>
</feature>
<dbReference type="InterPro" id="IPR036291">
    <property type="entry name" value="NAD(P)-bd_dom_sf"/>
</dbReference>
<evidence type="ECO:0000259" key="3">
    <source>
        <dbReference type="Pfam" id="PF03446"/>
    </source>
</evidence>
<evidence type="ECO:0000259" key="4">
    <source>
        <dbReference type="Pfam" id="PF14833"/>
    </source>
</evidence>
<dbReference type="InterPro" id="IPR029154">
    <property type="entry name" value="HIBADH-like_NADP-bd"/>
</dbReference>
<dbReference type="PANTHER" id="PTHR22981">
    <property type="entry name" value="3-HYDROXYISOBUTYRATE DEHYDROGENASE-RELATED"/>
    <property type="match status" value="1"/>
</dbReference>